<dbReference type="EMBL" id="CAJHUC010000332">
    <property type="protein sequence ID" value="CAD7695338.1"/>
    <property type="molecule type" value="Genomic_DNA"/>
</dbReference>
<dbReference type="OrthoDB" id="440676at2759"/>
<evidence type="ECO:0000256" key="3">
    <source>
        <dbReference type="ARBA" id="ARBA00023306"/>
    </source>
</evidence>
<dbReference type="Pfam" id="PF01111">
    <property type="entry name" value="CKS"/>
    <property type="match status" value="1"/>
</dbReference>
<name>A0A8S1IM33_9CHLO</name>
<dbReference type="PRINTS" id="PR00296">
    <property type="entry name" value="CYCLINKINASE"/>
</dbReference>
<proteinExistence type="inferred from homology"/>
<keyword evidence="6" id="KW-1185">Reference proteome</keyword>
<evidence type="ECO:0000256" key="4">
    <source>
        <dbReference type="RuleBase" id="RU311113"/>
    </source>
</evidence>
<dbReference type="GO" id="GO:0016538">
    <property type="term" value="F:cyclin-dependent protein serine/threonine kinase regulator activity"/>
    <property type="evidence" value="ECO:0007669"/>
    <property type="project" value="InterPro"/>
</dbReference>
<accession>A0A8S1IM33</accession>
<dbReference type="InterPro" id="IPR000789">
    <property type="entry name" value="Cyclin-dep_kinase_reg-sub"/>
</dbReference>
<evidence type="ECO:0000256" key="1">
    <source>
        <dbReference type="ARBA" id="ARBA00007782"/>
    </source>
</evidence>
<organism evidence="5 6">
    <name type="scientific">Ostreobium quekettii</name>
    <dbReference type="NCBI Taxonomy" id="121088"/>
    <lineage>
        <taxon>Eukaryota</taxon>
        <taxon>Viridiplantae</taxon>
        <taxon>Chlorophyta</taxon>
        <taxon>core chlorophytes</taxon>
        <taxon>Ulvophyceae</taxon>
        <taxon>TCBD clade</taxon>
        <taxon>Bryopsidales</taxon>
        <taxon>Ostreobineae</taxon>
        <taxon>Ostreobiaceae</taxon>
        <taxon>Ostreobium</taxon>
    </lineage>
</organism>
<comment type="caution">
    <text evidence="5">The sequence shown here is derived from an EMBL/GenBank/DDBJ whole genome shotgun (WGS) entry which is preliminary data.</text>
</comment>
<evidence type="ECO:0000313" key="5">
    <source>
        <dbReference type="EMBL" id="CAD7695338.1"/>
    </source>
</evidence>
<dbReference type="SUPFAM" id="SSF55637">
    <property type="entry name" value="Cell cycle regulatory proteins"/>
    <property type="match status" value="1"/>
</dbReference>
<dbReference type="Proteomes" id="UP000708148">
    <property type="component" value="Unassembled WGS sequence"/>
</dbReference>
<dbReference type="GO" id="GO:0051301">
    <property type="term" value="P:cell division"/>
    <property type="evidence" value="ECO:0007669"/>
    <property type="project" value="UniProtKB-UniRule"/>
</dbReference>
<keyword evidence="2 4" id="KW-0132">Cell division</keyword>
<dbReference type="InterPro" id="IPR036858">
    <property type="entry name" value="Cyclin-dep_kinase_reg-sub_sf"/>
</dbReference>
<gene>
    <name evidence="5" type="ORF">OSTQU699_LOCUS699</name>
</gene>
<reference evidence="5" key="1">
    <citation type="submission" date="2020-12" db="EMBL/GenBank/DDBJ databases">
        <authorList>
            <person name="Iha C."/>
        </authorList>
    </citation>
    <scope>NUCLEOTIDE SEQUENCE</scope>
</reference>
<keyword evidence="3 4" id="KW-0131">Cell cycle</keyword>
<dbReference type="SMART" id="SM01084">
    <property type="entry name" value="CKS"/>
    <property type="match status" value="1"/>
</dbReference>
<comment type="function">
    <text evidence="4">Binds to the catalytic subunit of the cyclin dependent kinases and is essential for their biological function.</text>
</comment>
<dbReference type="PANTHER" id="PTHR23415">
    <property type="entry name" value="CYCLIN-DEPENDENT KINASES REGULATORY SUBUNIT/60S RIBOSOME SUBUNIT BIOGENESIS PROTEIN NIP7"/>
    <property type="match status" value="1"/>
</dbReference>
<evidence type="ECO:0000256" key="2">
    <source>
        <dbReference type="ARBA" id="ARBA00022618"/>
    </source>
</evidence>
<dbReference type="AlphaFoldDB" id="A0A8S1IM33"/>
<protein>
    <recommendedName>
        <fullName evidence="4">Cyclin-dependent kinases regulatory subunit</fullName>
    </recommendedName>
</protein>
<sequence length="90" mass="10516">MEWGPGVWHVVVPKKVAKSLPKGRLLIEKEWRALGIQQSRGWMHYAIHRPEPHIMLFKRPKDFQKMDPAAQQKFLAEADMLVKKKNAEMA</sequence>
<dbReference type="Gene3D" id="3.30.170.10">
    <property type="entry name" value="Cyclin-dependent kinase, regulatory subunit"/>
    <property type="match status" value="1"/>
</dbReference>
<comment type="similarity">
    <text evidence="1 4">Belongs to the CKS family.</text>
</comment>
<evidence type="ECO:0000313" key="6">
    <source>
        <dbReference type="Proteomes" id="UP000708148"/>
    </source>
</evidence>